<keyword evidence="2" id="KW-1185">Reference proteome</keyword>
<gene>
    <name evidence="1" type="ORF">WN944_006240</name>
</gene>
<sequence>MYMIAMIIFTSLPLYEKVWRCSTSRISRRFWTTASASDLEFARGIGYFCTLSWFEGNAAGSWQPSSILDSTSQSLGI</sequence>
<accession>A0AAP0MLG2</accession>
<dbReference type="EMBL" id="JBCGBO010000003">
    <property type="protein sequence ID" value="KAK9214252.1"/>
    <property type="molecule type" value="Genomic_DNA"/>
</dbReference>
<reference evidence="1 2" key="1">
    <citation type="submission" date="2024-05" db="EMBL/GenBank/DDBJ databases">
        <title>Haplotype-resolved chromosome-level genome assembly of Huyou (Citrus changshanensis).</title>
        <authorList>
            <person name="Miao C."/>
            <person name="Chen W."/>
            <person name="Wu Y."/>
            <person name="Wang L."/>
            <person name="Zhao S."/>
            <person name="Grierson D."/>
            <person name="Xu C."/>
            <person name="Chen K."/>
        </authorList>
    </citation>
    <scope>NUCLEOTIDE SEQUENCE [LARGE SCALE GENOMIC DNA]</scope>
    <source>
        <strain evidence="1">01-14</strain>
        <tissue evidence="1">Leaf</tissue>
    </source>
</reference>
<name>A0AAP0MLG2_9ROSI</name>
<evidence type="ECO:0000313" key="1">
    <source>
        <dbReference type="EMBL" id="KAK9214252.1"/>
    </source>
</evidence>
<dbReference type="Proteomes" id="UP001428341">
    <property type="component" value="Unassembled WGS sequence"/>
</dbReference>
<proteinExistence type="predicted"/>
<dbReference type="AlphaFoldDB" id="A0AAP0MLG2"/>
<organism evidence="1 2">
    <name type="scientific">Citrus x changshan-huyou</name>
    <dbReference type="NCBI Taxonomy" id="2935761"/>
    <lineage>
        <taxon>Eukaryota</taxon>
        <taxon>Viridiplantae</taxon>
        <taxon>Streptophyta</taxon>
        <taxon>Embryophyta</taxon>
        <taxon>Tracheophyta</taxon>
        <taxon>Spermatophyta</taxon>
        <taxon>Magnoliopsida</taxon>
        <taxon>eudicotyledons</taxon>
        <taxon>Gunneridae</taxon>
        <taxon>Pentapetalae</taxon>
        <taxon>rosids</taxon>
        <taxon>malvids</taxon>
        <taxon>Sapindales</taxon>
        <taxon>Rutaceae</taxon>
        <taxon>Aurantioideae</taxon>
        <taxon>Citrus</taxon>
    </lineage>
</organism>
<comment type="caution">
    <text evidence="1">The sequence shown here is derived from an EMBL/GenBank/DDBJ whole genome shotgun (WGS) entry which is preliminary data.</text>
</comment>
<evidence type="ECO:0000313" key="2">
    <source>
        <dbReference type="Proteomes" id="UP001428341"/>
    </source>
</evidence>
<protein>
    <submittedName>
        <fullName evidence="1">Uncharacterized protein</fullName>
    </submittedName>
</protein>